<evidence type="ECO:0000313" key="2">
    <source>
        <dbReference type="EMBL" id="OSS46097.1"/>
    </source>
</evidence>
<dbReference type="AlphaFoldDB" id="A0A1Y2LS91"/>
<protein>
    <submittedName>
        <fullName evidence="2">Uncharacterized protein</fullName>
    </submittedName>
</protein>
<dbReference type="STRING" id="105696.A0A1Y2LS91"/>
<dbReference type="Proteomes" id="UP000193240">
    <property type="component" value="Unassembled WGS sequence"/>
</dbReference>
<evidence type="ECO:0000256" key="1">
    <source>
        <dbReference type="SAM" id="MobiDB-lite"/>
    </source>
</evidence>
<name>A0A1Y2LS91_EPING</name>
<keyword evidence="3" id="KW-1185">Reference proteome</keyword>
<gene>
    <name evidence="2" type="ORF">B5807_07993</name>
</gene>
<reference evidence="2 3" key="1">
    <citation type="journal article" date="2017" name="Genome Announc.">
        <title>Genome sequence of the saprophytic ascomycete Epicoccum nigrum ICMP 19927 strain isolated from New Zealand.</title>
        <authorList>
            <person name="Fokin M."/>
            <person name="Fleetwood D."/>
            <person name="Weir B.S."/>
            <person name="Villas-Boas S.G."/>
        </authorList>
    </citation>
    <scope>NUCLEOTIDE SEQUENCE [LARGE SCALE GENOMIC DNA]</scope>
    <source>
        <strain evidence="2 3">ICMP 19927</strain>
    </source>
</reference>
<evidence type="ECO:0000313" key="3">
    <source>
        <dbReference type="Proteomes" id="UP000193240"/>
    </source>
</evidence>
<feature type="region of interest" description="Disordered" evidence="1">
    <location>
        <begin position="1"/>
        <end position="87"/>
    </location>
</feature>
<dbReference type="OMA" id="SDWGNRT"/>
<proteinExistence type="predicted"/>
<dbReference type="InParanoid" id="A0A1Y2LS91"/>
<feature type="compositionally biased region" description="Polar residues" evidence="1">
    <location>
        <begin position="12"/>
        <end position="31"/>
    </location>
</feature>
<accession>A0A1Y2LS91</accession>
<dbReference type="EMBL" id="KZ107852">
    <property type="protein sequence ID" value="OSS46097.1"/>
    <property type="molecule type" value="Genomic_DNA"/>
</dbReference>
<organism evidence="2 3">
    <name type="scientific">Epicoccum nigrum</name>
    <name type="common">Soil fungus</name>
    <name type="synonym">Epicoccum purpurascens</name>
    <dbReference type="NCBI Taxonomy" id="105696"/>
    <lineage>
        <taxon>Eukaryota</taxon>
        <taxon>Fungi</taxon>
        <taxon>Dikarya</taxon>
        <taxon>Ascomycota</taxon>
        <taxon>Pezizomycotina</taxon>
        <taxon>Dothideomycetes</taxon>
        <taxon>Pleosporomycetidae</taxon>
        <taxon>Pleosporales</taxon>
        <taxon>Pleosporineae</taxon>
        <taxon>Didymellaceae</taxon>
        <taxon>Epicoccum</taxon>
    </lineage>
</organism>
<sequence length="221" mass="24188">MGIKRKHFDDASPTSISSFGAVSTPDAQSPTHFPLSMDGTLDMEIDTQSVPRSNGWDFARVHRTKPGDWGNRTQKRVRDNRPDERAIHENTVHRLFLAQRQHPHASPVPSDPQPPAQPAITVSKPQKSTLHSFWNIAAPPAQAPGFSYQTTPAHDHAHVPRCEDCDAQLEDEEGGTDIDVDMDSAGSASPLACHDCGRNVCGRCAVVGDVRHCLQCATHSY</sequence>
<feature type="compositionally biased region" description="Basic and acidic residues" evidence="1">
    <location>
        <begin position="76"/>
        <end position="87"/>
    </location>
</feature>
<feature type="region of interest" description="Disordered" evidence="1">
    <location>
        <begin position="101"/>
        <end position="122"/>
    </location>
</feature>